<evidence type="ECO:0000313" key="5">
    <source>
        <dbReference type="Proteomes" id="UP000321393"/>
    </source>
</evidence>
<proteinExistence type="predicted"/>
<evidence type="ECO:0000313" key="3">
    <source>
        <dbReference type="EMBL" id="KAA0054267.1"/>
    </source>
</evidence>
<dbReference type="InterPro" id="IPR004242">
    <property type="entry name" value="Transposase_21"/>
</dbReference>
<keyword evidence="1" id="KW-0812">Transmembrane</keyword>
<feature type="transmembrane region" description="Helical" evidence="1">
    <location>
        <begin position="12"/>
        <end position="32"/>
    </location>
</feature>
<dbReference type="PANTHER" id="PTHR48451">
    <property type="entry name" value="DUF4218 DOMAIN-CONTAINING PROTEIN"/>
    <property type="match status" value="1"/>
</dbReference>
<protein>
    <submittedName>
        <fullName evidence="3">CACTA en-spm transposon protein</fullName>
    </submittedName>
</protein>
<sequence>MRLGLTSNGFNPFGYMSIFYSMWPVVLLPYNFPPWKCMKETIFFMSLPIPGLRSPSRKIDVYLQPLIGELKELLNFGVGVHRGIRHVPYVWMIDRYLRYEVEYPSWDIDVIFQRTMCGIEVGYMMERSLRTLKQYVRNKACPEGSIVEKYVINESSTFCLRYLSGIETRFTRNERNDDTIPEDKVIGEFQIFKQKVQPLGASSLRLYHRKKNAPSIDDVKNEQLNILEIVVGHQVDEHIEDDTLCMTDVDPTIVEKSVVHLVANDFIGTMSSFSSSFNEINVMFLEFTKDLNNPIGGLSSLGDNSTSTAQPFPTSTPRRCTQSRLLELECCVQDNGSTSMSIASSAEKPILPHVVHFSQAIRVCVRKTFPVRCLRWADIDREYIDLWFIEPQILNTFKEFGSDYHRHFKKYNDPEEARANPPYILVGRIRIDTTSVIIT</sequence>
<keyword evidence="1" id="KW-1133">Transmembrane helix</keyword>
<organism evidence="3 5">
    <name type="scientific">Cucumis melo var. makuwa</name>
    <name type="common">Oriental melon</name>
    <dbReference type="NCBI Taxonomy" id="1194695"/>
    <lineage>
        <taxon>Eukaryota</taxon>
        <taxon>Viridiplantae</taxon>
        <taxon>Streptophyta</taxon>
        <taxon>Embryophyta</taxon>
        <taxon>Tracheophyta</taxon>
        <taxon>Spermatophyta</taxon>
        <taxon>Magnoliopsida</taxon>
        <taxon>eudicotyledons</taxon>
        <taxon>Gunneridae</taxon>
        <taxon>Pentapetalae</taxon>
        <taxon>rosids</taxon>
        <taxon>fabids</taxon>
        <taxon>Cucurbitales</taxon>
        <taxon>Cucurbitaceae</taxon>
        <taxon>Benincaseae</taxon>
        <taxon>Cucumis</taxon>
    </lineage>
</organism>
<evidence type="ECO:0000259" key="2">
    <source>
        <dbReference type="Pfam" id="PF13960"/>
    </source>
</evidence>
<comment type="caution">
    <text evidence="3">The sequence shown here is derived from an EMBL/GenBank/DDBJ whole genome shotgun (WGS) entry which is preliminary data.</text>
</comment>
<dbReference type="InterPro" id="IPR025452">
    <property type="entry name" value="DUF4218"/>
</dbReference>
<dbReference type="EMBL" id="SSTE01008862">
    <property type="protein sequence ID" value="KAA0054267.1"/>
    <property type="molecule type" value="Genomic_DNA"/>
</dbReference>
<evidence type="ECO:0000313" key="6">
    <source>
        <dbReference type="Proteomes" id="UP000321947"/>
    </source>
</evidence>
<gene>
    <name evidence="4" type="ORF">E5676_scaffold45G00290</name>
    <name evidence="3" type="ORF">E6C27_scaffold131G002230</name>
</gene>
<keyword evidence="1" id="KW-0472">Membrane</keyword>
<dbReference type="Proteomes" id="UP000321393">
    <property type="component" value="Unassembled WGS sequence"/>
</dbReference>
<dbReference type="Pfam" id="PF13960">
    <property type="entry name" value="DUF4218"/>
    <property type="match status" value="1"/>
</dbReference>
<name>A0A5A7UI71_CUCMM</name>
<dbReference type="Pfam" id="PF02992">
    <property type="entry name" value="Transposase_21"/>
    <property type="match status" value="1"/>
</dbReference>
<reference evidence="5 6" key="1">
    <citation type="submission" date="2019-08" db="EMBL/GenBank/DDBJ databases">
        <title>Draft genome sequences of two oriental melons (Cucumis melo L. var makuwa).</title>
        <authorList>
            <person name="Kwon S.-Y."/>
        </authorList>
    </citation>
    <scope>NUCLEOTIDE SEQUENCE [LARGE SCALE GENOMIC DNA]</scope>
    <source>
        <strain evidence="6">cv. Chang Bougi</strain>
        <strain evidence="5">cv. SW 3</strain>
        <tissue evidence="3">Leaf</tissue>
    </source>
</reference>
<dbReference type="PANTHER" id="PTHR48451:SF1">
    <property type="entry name" value="DUF4218 DOMAIN-CONTAINING PROTEIN"/>
    <property type="match status" value="1"/>
</dbReference>
<dbReference type="EMBL" id="SSTD01008722">
    <property type="protein sequence ID" value="TYK14996.1"/>
    <property type="molecule type" value="Genomic_DNA"/>
</dbReference>
<dbReference type="OrthoDB" id="1878503at2759"/>
<dbReference type="Proteomes" id="UP000321947">
    <property type="component" value="Unassembled WGS sequence"/>
</dbReference>
<accession>A0A5A7UI71</accession>
<evidence type="ECO:0000256" key="1">
    <source>
        <dbReference type="SAM" id="Phobius"/>
    </source>
</evidence>
<feature type="domain" description="DUF4218" evidence="2">
    <location>
        <begin position="122"/>
        <end position="176"/>
    </location>
</feature>
<dbReference type="AlphaFoldDB" id="A0A5A7UI71"/>
<evidence type="ECO:0000313" key="4">
    <source>
        <dbReference type="EMBL" id="TYK14996.1"/>
    </source>
</evidence>